<dbReference type="PANTHER" id="PTHR13946">
    <property type="entry name" value="DNA-DIRECTED RNA POLYMERASE I,II,III"/>
    <property type="match status" value="1"/>
</dbReference>
<dbReference type="HAMAP" id="MF_00261">
    <property type="entry name" value="RNApol_arch_Rpo11"/>
    <property type="match status" value="1"/>
</dbReference>
<dbReference type="EMBL" id="BTSY01000003">
    <property type="protein sequence ID" value="GMT19484.1"/>
    <property type="molecule type" value="Genomic_DNA"/>
</dbReference>
<dbReference type="InterPro" id="IPR036603">
    <property type="entry name" value="RBP11-like"/>
</dbReference>
<dbReference type="InterPro" id="IPR033898">
    <property type="entry name" value="RNAP_AC19"/>
</dbReference>
<accession>A0AAV5VM58</accession>
<evidence type="ECO:0000259" key="7">
    <source>
        <dbReference type="Pfam" id="PF13656"/>
    </source>
</evidence>
<dbReference type="AlphaFoldDB" id="A0AAV5VM58"/>
<dbReference type="Proteomes" id="UP001432322">
    <property type="component" value="Unassembled WGS sequence"/>
</dbReference>
<sequence length="108" mass="12190">RSMTTEKPRVEILDPEGLKTDPSLLTVVLHEEDHTIGNSLKHILCMMDDVEFAGYNVPHPLEDKILLRLQTKQGVAAAPILLKAFDHLETLFADIRQKFEKAHNTFSG</sequence>
<feature type="non-terminal residue" evidence="8">
    <location>
        <position position="1"/>
    </location>
</feature>
<evidence type="ECO:0000256" key="4">
    <source>
        <dbReference type="ARBA" id="ARBA00023242"/>
    </source>
</evidence>
<dbReference type="PANTHER" id="PTHR13946:SF28">
    <property type="entry name" value="DNA-DIRECTED RNA POLYMERASES I AND III SUBUNIT RPAC2"/>
    <property type="match status" value="1"/>
</dbReference>
<evidence type="ECO:0000256" key="6">
    <source>
        <dbReference type="ARBA" id="ARBA00031757"/>
    </source>
</evidence>
<keyword evidence="2" id="KW-0240">DNA-directed RNA polymerase</keyword>
<dbReference type="GO" id="GO:0006383">
    <property type="term" value="P:transcription by RNA polymerase III"/>
    <property type="evidence" value="ECO:0007669"/>
    <property type="project" value="TreeGrafter"/>
</dbReference>
<evidence type="ECO:0000256" key="2">
    <source>
        <dbReference type="ARBA" id="ARBA00022478"/>
    </source>
</evidence>
<protein>
    <recommendedName>
        <fullName evidence="6">DNA-directed RNA polymerase I subunit D</fullName>
    </recommendedName>
</protein>
<evidence type="ECO:0000313" key="9">
    <source>
        <dbReference type="Proteomes" id="UP001432322"/>
    </source>
</evidence>
<organism evidence="8 9">
    <name type="scientific">Pristionchus fissidentatus</name>
    <dbReference type="NCBI Taxonomy" id="1538716"/>
    <lineage>
        <taxon>Eukaryota</taxon>
        <taxon>Metazoa</taxon>
        <taxon>Ecdysozoa</taxon>
        <taxon>Nematoda</taxon>
        <taxon>Chromadorea</taxon>
        <taxon>Rhabditida</taxon>
        <taxon>Rhabditina</taxon>
        <taxon>Diplogasteromorpha</taxon>
        <taxon>Diplogasteroidea</taxon>
        <taxon>Neodiplogasteridae</taxon>
        <taxon>Pristionchus</taxon>
    </lineage>
</organism>
<evidence type="ECO:0000313" key="8">
    <source>
        <dbReference type="EMBL" id="GMT19484.1"/>
    </source>
</evidence>
<evidence type="ECO:0000256" key="5">
    <source>
        <dbReference type="ARBA" id="ARBA00025751"/>
    </source>
</evidence>
<dbReference type="GO" id="GO:0003899">
    <property type="term" value="F:DNA-directed RNA polymerase activity"/>
    <property type="evidence" value="ECO:0007669"/>
    <property type="project" value="InterPro"/>
</dbReference>
<evidence type="ECO:0000256" key="1">
    <source>
        <dbReference type="ARBA" id="ARBA00004123"/>
    </source>
</evidence>
<dbReference type="SUPFAM" id="SSF55257">
    <property type="entry name" value="RBP11-like subunits of RNA polymerase"/>
    <property type="match status" value="1"/>
</dbReference>
<dbReference type="Gene3D" id="3.30.1360.10">
    <property type="entry name" value="RNA polymerase, RBP11-like subunit"/>
    <property type="match status" value="1"/>
</dbReference>
<dbReference type="InterPro" id="IPR008193">
    <property type="entry name" value="RNA_pol_Rpb11_13-16kDa_CS"/>
</dbReference>
<reference evidence="8" key="1">
    <citation type="submission" date="2023-10" db="EMBL/GenBank/DDBJ databases">
        <title>Genome assembly of Pristionchus species.</title>
        <authorList>
            <person name="Yoshida K."/>
            <person name="Sommer R.J."/>
        </authorList>
    </citation>
    <scope>NUCLEOTIDE SEQUENCE</scope>
    <source>
        <strain evidence="8">RS5133</strain>
    </source>
</reference>
<dbReference type="Pfam" id="PF13656">
    <property type="entry name" value="RNA_pol_L_2"/>
    <property type="match status" value="1"/>
</dbReference>
<comment type="subcellular location">
    <subcellularLocation>
        <location evidence="1">Nucleus</location>
    </subcellularLocation>
</comment>
<keyword evidence="4" id="KW-0539">Nucleus</keyword>
<dbReference type="GO" id="GO:0006362">
    <property type="term" value="P:transcription elongation by RNA polymerase I"/>
    <property type="evidence" value="ECO:0007669"/>
    <property type="project" value="TreeGrafter"/>
</dbReference>
<dbReference type="InterPro" id="IPR009025">
    <property type="entry name" value="RBP11-like_dimer"/>
</dbReference>
<keyword evidence="3" id="KW-0804">Transcription</keyword>
<dbReference type="GO" id="GO:0005736">
    <property type="term" value="C:RNA polymerase I complex"/>
    <property type="evidence" value="ECO:0007669"/>
    <property type="project" value="TreeGrafter"/>
</dbReference>
<dbReference type="GO" id="GO:0005666">
    <property type="term" value="C:RNA polymerase III complex"/>
    <property type="evidence" value="ECO:0007669"/>
    <property type="project" value="TreeGrafter"/>
</dbReference>
<dbReference type="GO" id="GO:0046983">
    <property type="term" value="F:protein dimerization activity"/>
    <property type="evidence" value="ECO:0007669"/>
    <property type="project" value="InterPro"/>
</dbReference>
<dbReference type="InterPro" id="IPR022905">
    <property type="entry name" value="Rpo11-like"/>
</dbReference>
<gene>
    <name evidence="8" type="ORF">PFISCL1PPCAC_10781</name>
</gene>
<feature type="domain" description="DNA-directed RNA polymerase RBP11-like dimerisation" evidence="7">
    <location>
        <begin position="25"/>
        <end position="97"/>
    </location>
</feature>
<proteinExistence type="inferred from homology"/>
<dbReference type="CDD" id="cd07029">
    <property type="entry name" value="RNAP_I_III_AC19"/>
    <property type="match status" value="1"/>
</dbReference>
<name>A0AAV5VM58_9BILA</name>
<comment type="similarity">
    <text evidence="5">Belongs to the archaeal Rpo11/eukaryotic RPB11/RPC19 RNA polymerase subunit family.</text>
</comment>
<comment type="caution">
    <text evidence="8">The sequence shown here is derived from an EMBL/GenBank/DDBJ whole genome shotgun (WGS) entry which is preliminary data.</text>
</comment>
<dbReference type="GO" id="GO:0003677">
    <property type="term" value="F:DNA binding"/>
    <property type="evidence" value="ECO:0007669"/>
    <property type="project" value="InterPro"/>
</dbReference>
<keyword evidence="9" id="KW-1185">Reference proteome</keyword>
<evidence type="ECO:0000256" key="3">
    <source>
        <dbReference type="ARBA" id="ARBA00023163"/>
    </source>
</evidence>
<dbReference type="PROSITE" id="PS01154">
    <property type="entry name" value="RNA_POL_L_13KD"/>
    <property type="match status" value="1"/>
</dbReference>